<evidence type="ECO:0000256" key="1">
    <source>
        <dbReference type="SAM" id="MobiDB-lite"/>
    </source>
</evidence>
<reference evidence="2" key="1">
    <citation type="submission" date="2019-12" db="EMBL/GenBank/DDBJ databases">
        <title>Genome sequencing and annotation of Brassica cretica.</title>
        <authorList>
            <person name="Studholme D.J."/>
            <person name="Sarris P."/>
        </authorList>
    </citation>
    <scope>NUCLEOTIDE SEQUENCE</scope>
    <source>
        <strain evidence="2">PFS-109/04</strain>
        <tissue evidence="2">Leaf</tissue>
    </source>
</reference>
<dbReference type="AlphaFoldDB" id="A0A8S9PS89"/>
<feature type="region of interest" description="Disordered" evidence="1">
    <location>
        <begin position="162"/>
        <end position="182"/>
    </location>
</feature>
<dbReference type="Proteomes" id="UP000712600">
    <property type="component" value="Unassembled WGS sequence"/>
</dbReference>
<dbReference type="EMBL" id="QGKX02001347">
    <property type="protein sequence ID" value="KAF3522441.1"/>
    <property type="molecule type" value="Genomic_DNA"/>
</dbReference>
<organism evidence="2 3">
    <name type="scientific">Brassica cretica</name>
    <name type="common">Mustard</name>
    <dbReference type="NCBI Taxonomy" id="69181"/>
    <lineage>
        <taxon>Eukaryota</taxon>
        <taxon>Viridiplantae</taxon>
        <taxon>Streptophyta</taxon>
        <taxon>Embryophyta</taxon>
        <taxon>Tracheophyta</taxon>
        <taxon>Spermatophyta</taxon>
        <taxon>Magnoliopsida</taxon>
        <taxon>eudicotyledons</taxon>
        <taxon>Gunneridae</taxon>
        <taxon>Pentapetalae</taxon>
        <taxon>rosids</taxon>
        <taxon>malvids</taxon>
        <taxon>Brassicales</taxon>
        <taxon>Brassicaceae</taxon>
        <taxon>Brassiceae</taxon>
        <taxon>Brassica</taxon>
    </lineage>
</organism>
<accession>A0A8S9PS89</accession>
<name>A0A8S9PS89_BRACR</name>
<sequence>MATSKISLSELKPGSCSRTVVLRFSVFGSYKCEERSNNDFKLLDSIVAIRLHEFTKLVKAHAVANPIPTEMFMFPTSSLSDIIGEICETMKTYDDQSHTTQCLMVNIRVDKDMIVCVSVFDSLTELLHKRLETGVCQPRVMMRPATTPTMSKVTNVRAVEVPHPMGQGEEQDPRNPSKKSWT</sequence>
<comment type="caution">
    <text evidence="2">The sequence shown here is derived from an EMBL/GenBank/DDBJ whole genome shotgun (WGS) entry which is preliminary data.</text>
</comment>
<evidence type="ECO:0000313" key="2">
    <source>
        <dbReference type="EMBL" id="KAF3522441.1"/>
    </source>
</evidence>
<proteinExistence type="predicted"/>
<protein>
    <submittedName>
        <fullName evidence="2">Uncharacterized protein</fullName>
    </submittedName>
</protein>
<gene>
    <name evidence="2" type="ORF">F2Q69_00049637</name>
</gene>
<evidence type="ECO:0000313" key="3">
    <source>
        <dbReference type="Proteomes" id="UP000712600"/>
    </source>
</evidence>